<dbReference type="AlphaFoldDB" id="A0AAW7JU52"/>
<gene>
    <name evidence="1" type="ORF">QVN40_05455</name>
</gene>
<dbReference type="Proteomes" id="UP001168505">
    <property type="component" value="Unassembled WGS sequence"/>
</dbReference>
<accession>A0AAW7JU52</accession>
<name>A0AAW7JU52_9ACTN</name>
<evidence type="ECO:0000313" key="1">
    <source>
        <dbReference type="EMBL" id="MDN0069151.1"/>
    </source>
</evidence>
<comment type="caution">
    <text evidence="1">The sequence shown here is derived from an EMBL/GenBank/DDBJ whole genome shotgun (WGS) entry which is preliminary data.</text>
</comment>
<dbReference type="EMBL" id="JAUEIR010000004">
    <property type="protein sequence ID" value="MDN0069151.1"/>
    <property type="molecule type" value="Genomic_DNA"/>
</dbReference>
<proteinExistence type="predicted"/>
<reference evidence="1" key="2">
    <citation type="submission" date="2023-08" db="EMBL/GenBank/DDBJ databases">
        <title>Identification and characterization of horizontal gene transfer across gut microbiota members of farm animals based on homology search.</title>
        <authorList>
            <person name="Schwarzerova J."/>
            <person name="Nykrynova M."/>
            <person name="Jureckova K."/>
            <person name="Cejkova D."/>
            <person name="Rychlik I."/>
        </authorList>
    </citation>
    <scope>NUCLEOTIDE SEQUENCE</scope>
    <source>
        <strain evidence="1">15_COKtk</strain>
    </source>
</reference>
<organism evidence="1 2">
    <name type="scientific">Collinsella ihumii</name>
    <dbReference type="NCBI Taxonomy" id="1720204"/>
    <lineage>
        <taxon>Bacteria</taxon>
        <taxon>Bacillati</taxon>
        <taxon>Actinomycetota</taxon>
        <taxon>Coriobacteriia</taxon>
        <taxon>Coriobacteriales</taxon>
        <taxon>Coriobacteriaceae</taxon>
        <taxon>Collinsella</taxon>
    </lineage>
</organism>
<reference evidence="1" key="1">
    <citation type="submission" date="2023-06" db="EMBL/GenBank/DDBJ databases">
        <authorList>
            <person name="Zeman M."/>
            <person name="Kubasova T."/>
            <person name="Jahodarova E."/>
            <person name="Nykrynova M."/>
            <person name="Rychlik I."/>
        </authorList>
    </citation>
    <scope>NUCLEOTIDE SEQUENCE</scope>
    <source>
        <strain evidence="1">15_COKtk</strain>
    </source>
</reference>
<sequence>MGQDYEGFGAKPTMLYPEVVKGFVQYGDIAYPFSFSRDSFILELMPPSAEVMKQNNIQPLMESLERRDLRPKWVERILLHAEAADGRQVIFCVPERPQNYLGFISFHVIWYLHYDNKIAKDQYDGFSVYGGEINRFFDPGRAVNRELSTGEDGKREITARSVDVGNAPMGSYRICKGVDAKMCVSAFASYPGDNPELQLEASSVLYTDFSSGVTVDILINAVYNLKRFLQYITYRSCVELSQVSVYKLEGDKRCIFGRLYFAKCEISEIHKMEKLGIIQYTELGTKSWHLFSQIKYARFSVDHLLDYGSRIDGFTVGGATMVIANFEREFELIYGKNRRRSKLYIDTLEEVITAVDEMISNNMGKKKKYLKQIKTYLNNRDDSLADRISFAFVDCEQSIRELLWVQGEMKDWADQVGSDIQSFRNAAAHCKMGYVLPAQIVIELRFLEMLTYAIRLKWLKLEPEKIAKALNDLFCCNYYYR</sequence>
<evidence type="ECO:0008006" key="3">
    <source>
        <dbReference type="Google" id="ProtNLM"/>
    </source>
</evidence>
<protein>
    <recommendedName>
        <fullName evidence="3">ApeA N-terminal domain-containing protein</fullName>
    </recommendedName>
</protein>
<dbReference type="RefSeq" id="WP_289827001.1">
    <property type="nucleotide sequence ID" value="NZ_JAUEIR010000004.1"/>
</dbReference>
<evidence type="ECO:0000313" key="2">
    <source>
        <dbReference type="Proteomes" id="UP001168505"/>
    </source>
</evidence>